<dbReference type="InterPro" id="IPR000415">
    <property type="entry name" value="Nitroreductase-like"/>
</dbReference>
<evidence type="ECO:0000313" key="1">
    <source>
        <dbReference type="EMBL" id="GLH99711.1"/>
    </source>
</evidence>
<keyword evidence="2" id="KW-1185">Reference proteome</keyword>
<reference evidence="1" key="1">
    <citation type="submission" date="2022-12" db="EMBL/GenBank/DDBJ databases">
        <title>New Phytohabitans aurantiacus sp. RD004123 nov., an actinomycete isolated from soil.</title>
        <authorList>
            <person name="Triningsih D.W."/>
            <person name="Harunari E."/>
            <person name="Igarashi Y."/>
        </authorList>
    </citation>
    <scope>NUCLEOTIDE SEQUENCE</scope>
    <source>
        <strain evidence="1">RD004123</strain>
    </source>
</reference>
<dbReference type="SUPFAM" id="SSF55469">
    <property type="entry name" value="FMN-dependent nitroreductase-like"/>
    <property type="match status" value="2"/>
</dbReference>
<dbReference type="Proteomes" id="UP001144280">
    <property type="component" value="Unassembled WGS sequence"/>
</dbReference>
<dbReference type="Gene3D" id="3.40.109.10">
    <property type="entry name" value="NADH Oxidase"/>
    <property type="match status" value="2"/>
</dbReference>
<dbReference type="EMBL" id="BSDI01000027">
    <property type="protein sequence ID" value="GLH99711.1"/>
    <property type="molecule type" value="Genomic_DNA"/>
</dbReference>
<dbReference type="NCBIfam" id="NF047509">
    <property type="entry name" value="Rv3131_FMN_oxido"/>
    <property type="match status" value="1"/>
</dbReference>
<accession>A0ABQ5R1H4</accession>
<evidence type="ECO:0000313" key="2">
    <source>
        <dbReference type="Proteomes" id="UP001144280"/>
    </source>
</evidence>
<protein>
    <recommendedName>
        <fullName evidence="3">NAD(P)H nitroreductase</fullName>
    </recommendedName>
</protein>
<gene>
    <name evidence="1" type="ORF">Pa4123_49870</name>
</gene>
<comment type="caution">
    <text evidence="1">The sequence shown here is derived from an EMBL/GenBank/DDBJ whole genome shotgun (WGS) entry which is preliminary data.</text>
</comment>
<evidence type="ECO:0008006" key="3">
    <source>
        <dbReference type="Google" id="ProtNLM"/>
    </source>
</evidence>
<name>A0ABQ5R1H4_9ACTN</name>
<proteinExistence type="predicted"/>
<organism evidence="1 2">
    <name type="scientific">Phytohabitans aurantiacus</name>
    <dbReference type="NCBI Taxonomy" id="3016789"/>
    <lineage>
        <taxon>Bacteria</taxon>
        <taxon>Bacillati</taxon>
        <taxon>Actinomycetota</taxon>
        <taxon>Actinomycetes</taxon>
        <taxon>Micromonosporales</taxon>
        <taxon>Micromonosporaceae</taxon>
    </lineage>
</organism>
<sequence length="326" mass="35467">MRARTHTITAPSVDVIAECVHAAVQAPSIHNTQPWRFEAHGRDIDVYADRSRQLSVLDPSGRQLLMSVGAAVFNLRLALFVHGRMPVQRLLPDPARPDLVARVSAGPTTVAASTAQILAAAIPHRHTNRFPFQPAAIPWPVLDELIGAATAEGATLNHAEPVVRDAILAVTRTADDRFRARTDYQAELAAWTSTAPDRRDGVPADVCGPTDLAYRLPLREFCPPVHQATFERHPALMILATRGDTPYHWLRAGEALQRVLLTATARRLDASPLNQALEIPGLRRLVTDQSAGRYAQTILRMGYGGPVPATPRRPLAEVLQTGGSPP</sequence>
<dbReference type="InterPro" id="IPR050627">
    <property type="entry name" value="Nitroreductase/BluB"/>
</dbReference>
<dbReference type="PANTHER" id="PTHR23026">
    <property type="entry name" value="NADPH NITROREDUCTASE"/>
    <property type="match status" value="1"/>
</dbReference>
<dbReference type="RefSeq" id="WP_281899690.1">
    <property type="nucleotide sequence ID" value="NZ_BSDI01000027.1"/>
</dbReference>
<dbReference type="PANTHER" id="PTHR23026:SF123">
    <property type="entry name" value="NAD(P)H NITROREDUCTASE RV3131-RELATED"/>
    <property type="match status" value="1"/>
</dbReference>